<accession>A0A450XY67</accession>
<dbReference type="EMBL" id="CAADGH010000065">
    <property type="protein sequence ID" value="VFK76605.1"/>
    <property type="molecule type" value="Genomic_DNA"/>
</dbReference>
<proteinExistence type="predicted"/>
<dbReference type="Pfam" id="PF09720">
    <property type="entry name" value="Unstab_antitox"/>
    <property type="match status" value="1"/>
</dbReference>
<dbReference type="InterPro" id="IPR013406">
    <property type="entry name" value="CHP02574_addiction_mod"/>
</dbReference>
<protein>
    <submittedName>
        <fullName evidence="2">Addiction module component</fullName>
    </submittedName>
</protein>
<dbReference type="EMBL" id="CAADFQ010000066">
    <property type="protein sequence ID" value="VFK34241.1"/>
    <property type="molecule type" value="Genomic_DNA"/>
</dbReference>
<reference evidence="2" key="1">
    <citation type="submission" date="2019-02" db="EMBL/GenBank/DDBJ databases">
        <authorList>
            <person name="Gruber-Vodicka R. H."/>
            <person name="Seah K. B. B."/>
        </authorList>
    </citation>
    <scope>NUCLEOTIDE SEQUENCE</scope>
    <source>
        <strain evidence="1">BECK_BZ197</strain>
        <strain evidence="3">BECK_BZ198</strain>
        <strain evidence="2">BECK_BZ199</strain>
    </source>
</reference>
<sequence>MTHSAQQMLQQAIQLPASDRAALIEGLIANLDKSDHALGDQTLDALWLKEAEDRMKPYRAGELATIDTDEVFAELERGF</sequence>
<evidence type="ECO:0000313" key="2">
    <source>
        <dbReference type="EMBL" id="VFK34241.1"/>
    </source>
</evidence>
<name>A0A450XY67_9GAMM</name>
<evidence type="ECO:0000313" key="3">
    <source>
        <dbReference type="EMBL" id="VFK76605.1"/>
    </source>
</evidence>
<dbReference type="EMBL" id="CAADFO010000069">
    <property type="protein sequence ID" value="VFK30665.1"/>
    <property type="molecule type" value="Genomic_DNA"/>
</dbReference>
<dbReference type="AlphaFoldDB" id="A0A450XY67"/>
<organism evidence="2">
    <name type="scientific">Candidatus Kentrum sp. MB</name>
    <dbReference type="NCBI Taxonomy" id="2138164"/>
    <lineage>
        <taxon>Bacteria</taxon>
        <taxon>Pseudomonadati</taxon>
        <taxon>Pseudomonadota</taxon>
        <taxon>Gammaproteobacteria</taxon>
        <taxon>Candidatus Kentrum</taxon>
    </lineage>
</organism>
<gene>
    <name evidence="1" type="ORF">BECKMB1821G_GA0114241_10697</name>
    <name evidence="3" type="ORF">BECKMB1821H_GA0114242_10658</name>
    <name evidence="2" type="ORF">BECKMB1821I_GA0114274_10666</name>
</gene>
<evidence type="ECO:0000313" key="1">
    <source>
        <dbReference type="EMBL" id="VFK30665.1"/>
    </source>
</evidence>